<feature type="transmembrane region" description="Helical" evidence="1">
    <location>
        <begin position="906"/>
        <end position="930"/>
    </location>
</feature>
<dbReference type="SUPFAM" id="SSF51126">
    <property type="entry name" value="Pectin lyase-like"/>
    <property type="match status" value="1"/>
</dbReference>
<keyword evidence="1" id="KW-0472">Membrane</keyword>
<dbReference type="InterPro" id="IPR011050">
    <property type="entry name" value="Pectin_lyase_fold/virulence"/>
</dbReference>
<feature type="transmembrane region" description="Helical" evidence="1">
    <location>
        <begin position="827"/>
        <end position="847"/>
    </location>
</feature>
<feature type="transmembrane region" description="Helical" evidence="1">
    <location>
        <begin position="862"/>
        <end position="885"/>
    </location>
</feature>
<keyword evidence="1" id="KW-1133">Transmembrane helix</keyword>
<reference evidence="2" key="1">
    <citation type="submission" date="2017-05" db="UniProtKB">
        <authorList>
            <consortium name="EnsemblMetazoa"/>
        </authorList>
    </citation>
    <scope>IDENTIFICATION</scope>
</reference>
<evidence type="ECO:0000256" key="1">
    <source>
        <dbReference type="SAM" id="Phobius"/>
    </source>
</evidence>
<keyword evidence="1" id="KW-0812">Transmembrane</keyword>
<proteinExistence type="predicted"/>
<accession>A0A1X7UGX9</accession>
<name>A0A1X7UGX9_AMPQE</name>
<dbReference type="SUPFAM" id="SSF57184">
    <property type="entry name" value="Growth factor receptor domain"/>
    <property type="match status" value="1"/>
</dbReference>
<dbReference type="AlphaFoldDB" id="A0A1X7UGX9"/>
<evidence type="ECO:0000313" key="2">
    <source>
        <dbReference type="EnsemblMetazoa" id="Aqu2.1.27032_001"/>
    </source>
</evidence>
<sequence>MNGTDASHCITDEAVSCKSLYYTLNQINQQSSTTNTSWLVLISSDQVISSAISISLNIDFSCLALCGTSNVPPTISYNSSSLSPLLIQGPLYSATSLILSNLIFDFDQDIDHISTRSFITHYFRSVFISNLIITNSADWLVASNAVSISNTSLYENYYSDALLILAVHSAILTNVNVIGTYANTDAANRPYAPVLVYSTTTGPSVRIENCTFHNSSISKPDPIFQVYGSSLFLALYALYSTVIISNCDFGYTSYISLTTIYIDSYNPDVQLSGLSIHNTHNEIRSRLGHISLLSYNGQIVFQHLSFTHNSGTAVKLECERCILEMSNCSFTESQGQVLMAESYEIQLRNISIYKMTNDLFSDTALINIEETEDVYFYEYISIRDNIGTAIKATSSWLMFEEGGMIELVNNTGKNGGGMQLDEFSFRFLSSSADIKILNNTAANGGAIYIDLVYHHHIYCEDVLELFNDNFGNITIENNNAITKGNQVLFEFGSHPPADIEHCNSGDKYTAVYSALEIGNITVFPGEKIKFDAINNDICEATLYVTCSENNGFNSCPFIVSGSPKIIIPGGNNTITTDLQIRTNINLTYIDTDAVLKLHAFCTQVTAVASMTIKNCSLGFTYNANDSSCHGCHDCDPALYQYSINSGNACVRINYWYGMDGRDNPVIISCFFPFCKNTEVCLIKSVQPYTYRALPKAEDDQCVLNKGKVLCRQCRDGYHFTYLGVQCVKGSNCGWNLLGLILLAIVINIIIGLMWIGIIKFRGGLTFGITLGPLIFIAFGNLIPFGTVTSFQELWGFFSFLSLIIFDNRILGFIPVCTPISTGVGQQLLNYIGPLVIIGMIITIVIVTNCCPRYSNKVFDNPLQAICLLALVTFWSIARTSISLLLPLKVGNSYRFFIDPNIDIRSYYALVWLIAIPLLIVVIAVIVFMAVSPFLSRKFNTIRIKPILDVFHSSYKDKWRWYCSVYFTSWIFISFFFQYNSTFLIAVAIFLCVSLAHFIIQPYSFMWFNIADTILLFDIYVLYTINLLYRTDDADVPLTMITLMVYTLAVLPPLCYTIIFASILLNKVPCIHKACLKTKRRFKRRSFIDTPIDQYKTTYTISDDYVNVTKKRTAGLFDFQAIEEDGEPPVIMKRESILNN</sequence>
<feature type="transmembrane region" description="Helical" evidence="1">
    <location>
        <begin position="1005"/>
        <end position="1028"/>
    </location>
</feature>
<feature type="transmembrane region" description="Helical" evidence="1">
    <location>
        <begin position="981"/>
        <end position="999"/>
    </location>
</feature>
<protein>
    <submittedName>
        <fullName evidence="2">Uncharacterized protein</fullName>
    </submittedName>
</protein>
<dbReference type="InParanoid" id="A0A1X7UGX9"/>
<feature type="transmembrane region" description="Helical" evidence="1">
    <location>
        <begin position="794"/>
        <end position="815"/>
    </location>
</feature>
<feature type="transmembrane region" description="Helical" evidence="1">
    <location>
        <begin position="734"/>
        <end position="757"/>
    </location>
</feature>
<organism evidence="2">
    <name type="scientific">Amphimedon queenslandica</name>
    <name type="common">Sponge</name>
    <dbReference type="NCBI Taxonomy" id="400682"/>
    <lineage>
        <taxon>Eukaryota</taxon>
        <taxon>Metazoa</taxon>
        <taxon>Porifera</taxon>
        <taxon>Demospongiae</taxon>
        <taxon>Heteroscleromorpha</taxon>
        <taxon>Haplosclerida</taxon>
        <taxon>Niphatidae</taxon>
        <taxon>Amphimedon</taxon>
    </lineage>
</organism>
<feature type="transmembrane region" description="Helical" evidence="1">
    <location>
        <begin position="764"/>
        <end position="782"/>
    </location>
</feature>
<dbReference type="EnsemblMetazoa" id="Aqu2.1.27032_001">
    <property type="protein sequence ID" value="Aqu2.1.27032_001"/>
    <property type="gene ID" value="Aqu2.1.27032"/>
</dbReference>
<feature type="transmembrane region" description="Helical" evidence="1">
    <location>
        <begin position="1040"/>
        <end position="1064"/>
    </location>
</feature>
<dbReference type="InterPro" id="IPR009030">
    <property type="entry name" value="Growth_fac_rcpt_cys_sf"/>
</dbReference>